<dbReference type="eggNOG" id="ENOG502SNJJ">
    <property type="taxonomic scope" value="Eukaryota"/>
</dbReference>
<dbReference type="EMBL" id="CH476616">
    <property type="protein sequence ID" value="EEP79577.1"/>
    <property type="molecule type" value="Genomic_DNA"/>
</dbReference>
<comment type="similarity">
    <text evidence="1">Belongs to the fungal fucose-specific lectin family.</text>
</comment>
<dbReference type="HOGENOM" id="CLU_811537_0_0_1"/>
<dbReference type="KEGG" id="ure:UREG_04423"/>
<protein>
    <recommendedName>
        <fullName evidence="2">Fucose-specific lectin</fullName>
    </recommendedName>
</protein>
<dbReference type="GO" id="GO:0030246">
    <property type="term" value="F:carbohydrate binding"/>
    <property type="evidence" value="ECO:0007669"/>
    <property type="project" value="UniProtKB-KW"/>
</dbReference>
<dbReference type="OMA" id="ESNKWHI"/>
<proteinExistence type="inferred from homology"/>
<dbReference type="InParanoid" id="C4JNV3"/>
<keyword evidence="5" id="KW-1185">Reference proteome</keyword>
<dbReference type="SUPFAM" id="SSF89372">
    <property type="entry name" value="Fucose-specific lectin"/>
    <property type="match status" value="1"/>
</dbReference>
<dbReference type="GeneID" id="8441022"/>
<sequence length="344" mass="37694">MSYDILHDTGLAAVADGDKVTVYFQLSDGLLGEATSSSNGYWKIHPIQNLSGQAPKLYTPIAALIGRNKQRHLFYINQNNYLSEAIYKPDDKKWSIGGLPYQSIAPAQYSKIAAAKSFDGKDHIYVFYQTADINGAIRQVIFKEPSWIQDYRNLGDDVLTGTGLAAVGADLGTDISNNNTENPPVAFFQQNTLGLAWLQDTSTRIIDDVDPEASPHTPLAVTGSRDSNVAIKSDLFYTSISNIIQRLAVNANGKKYGSIKDVIATTPKGNLAAVVAKKRTGTKNVDQVIVIYQIADETVPQGQSVPGSTYPKVSLYQTSYTVTESDEGEELSRSEFEHELLRFE</sequence>
<dbReference type="InterPro" id="IPR012475">
    <property type="entry name" value="Fungal_lectin"/>
</dbReference>
<accession>C4JNV3</accession>
<dbReference type="AlphaFoldDB" id="C4JNV3"/>
<dbReference type="Pfam" id="PF07938">
    <property type="entry name" value="Fungal_lectin"/>
    <property type="match status" value="1"/>
</dbReference>
<dbReference type="Proteomes" id="UP000002058">
    <property type="component" value="Unassembled WGS sequence"/>
</dbReference>
<evidence type="ECO:0000256" key="3">
    <source>
        <dbReference type="ARBA" id="ARBA00022734"/>
    </source>
</evidence>
<keyword evidence="3" id="KW-0430">Lectin</keyword>
<evidence type="ECO:0000313" key="4">
    <source>
        <dbReference type="EMBL" id="EEP79577.1"/>
    </source>
</evidence>
<name>C4JNV3_UNCRE</name>
<organism evidence="4 5">
    <name type="scientific">Uncinocarpus reesii (strain UAMH 1704)</name>
    <dbReference type="NCBI Taxonomy" id="336963"/>
    <lineage>
        <taxon>Eukaryota</taxon>
        <taxon>Fungi</taxon>
        <taxon>Dikarya</taxon>
        <taxon>Ascomycota</taxon>
        <taxon>Pezizomycotina</taxon>
        <taxon>Eurotiomycetes</taxon>
        <taxon>Eurotiomycetidae</taxon>
        <taxon>Onygenales</taxon>
        <taxon>Onygenaceae</taxon>
        <taxon>Uncinocarpus</taxon>
    </lineage>
</organism>
<evidence type="ECO:0000256" key="2">
    <source>
        <dbReference type="ARBA" id="ARBA00015560"/>
    </source>
</evidence>
<dbReference type="STRING" id="336963.C4JNV3"/>
<dbReference type="RefSeq" id="XP_002544906.1">
    <property type="nucleotide sequence ID" value="XM_002544860.1"/>
</dbReference>
<dbReference type="Gene3D" id="2.120.10.70">
    <property type="entry name" value="Fucose-specific lectin"/>
    <property type="match status" value="1"/>
</dbReference>
<dbReference type="OrthoDB" id="3215839at2759"/>
<reference evidence="5" key="1">
    <citation type="journal article" date="2009" name="Genome Res.">
        <title>Comparative genomic analyses of the human fungal pathogens Coccidioides and their relatives.</title>
        <authorList>
            <person name="Sharpton T.J."/>
            <person name="Stajich J.E."/>
            <person name="Rounsley S.D."/>
            <person name="Gardner M.J."/>
            <person name="Wortman J.R."/>
            <person name="Jordar V.S."/>
            <person name="Maiti R."/>
            <person name="Kodira C.D."/>
            <person name="Neafsey D.E."/>
            <person name="Zeng Q."/>
            <person name="Hung C.-Y."/>
            <person name="McMahan C."/>
            <person name="Muszewska A."/>
            <person name="Grynberg M."/>
            <person name="Mandel M.A."/>
            <person name="Kellner E.M."/>
            <person name="Barker B.M."/>
            <person name="Galgiani J.N."/>
            <person name="Orbach M.J."/>
            <person name="Kirkland T.N."/>
            <person name="Cole G.T."/>
            <person name="Henn M.R."/>
            <person name="Birren B.W."/>
            <person name="Taylor J.W."/>
        </authorList>
    </citation>
    <scope>NUCLEOTIDE SEQUENCE [LARGE SCALE GENOMIC DNA]</scope>
    <source>
        <strain evidence="5">UAMH 1704</strain>
    </source>
</reference>
<gene>
    <name evidence="4" type="ORF">UREG_04423</name>
</gene>
<evidence type="ECO:0000256" key="1">
    <source>
        <dbReference type="ARBA" id="ARBA00009042"/>
    </source>
</evidence>
<evidence type="ECO:0000313" key="5">
    <source>
        <dbReference type="Proteomes" id="UP000002058"/>
    </source>
</evidence>
<dbReference type="VEuPathDB" id="FungiDB:UREG_04423"/>